<keyword evidence="1" id="KW-0472">Membrane</keyword>
<evidence type="ECO:0000313" key="2">
    <source>
        <dbReference type="EMBL" id="RVV97658.1"/>
    </source>
</evidence>
<keyword evidence="3" id="KW-1185">Reference proteome</keyword>
<dbReference type="Pfam" id="PF20506">
    <property type="entry name" value="DUF6732"/>
    <property type="match status" value="1"/>
</dbReference>
<dbReference type="AlphaFoldDB" id="A0A438AG40"/>
<organism evidence="2 3">
    <name type="scientific">Mesobaculum littorinae</name>
    <dbReference type="NCBI Taxonomy" id="2486419"/>
    <lineage>
        <taxon>Bacteria</taxon>
        <taxon>Pseudomonadati</taxon>
        <taxon>Pseudomonadota</taxon>
        <taxon>Alphaproteobacteria</taxon>
        <taxon>Rhodobacterales</taxon>
        <taxon>Roseobacteraceae</taxon>
        <taxon>Mesobaculum</taxon>
    </lineage>
</organism>
<accession>A0A438AG40</accession>
<feature type="transmembrane region" description="Helical" evidence="1">
    <location>
        <begin position="31"/>
        <end position="50"/>
    </location>
</feature>
<evidence type="ECO:0000313" key="3">
    <source>
        <dbReference type="Proteomes" id="UP000285908"/>
    </source>
</evidence>
<evidence type="ECO:0000256" key="1">
    <source>
        <dbReference type="SAM" id="Phobius"/>
    </source>
</evidence>
<comment type="caution">
    <text evidence="2">The sequence shown here is derived from an EMBL/GenBank/DDBJ whole genome shotgun (WGS) entry which is preliminary data.</text>
</comment>
<sequence>MPGAAAAALLGSALAASGHPGHVTHVAGHDHWLAALALAVAGALAGLAVLRGLRRRIAAPLPTSKLQAD</sequence>
<proteinExistence type="predicted"/>
<reference evidence="2 3" key="1">
    <citation type="submission" date="2018-11" db="EMBL/GenBank/DDBJ databases">
        <title>Mesobaculum littorinae gen. nov., sp. nov., isolated from Littorina scabra that represents a novel genus of the order Rhodobacteraceae.</title>
        <authorList>
            <person name="Li F."/>
        </authorList>
    </citation>
    <scope>NUCLEOTIDE SEQUENCE [LARGE SCALE GENOMIC DNA]</scope>
    <source>
        <strain evidence="2 3">M0103</strain>
    </source>
</reference>
<protein>
    <submittedName>
        <fullName evidence="2">Uncharacterized protein</fullName>
    </submittedName>
</protein>
<dbReference type="EMBL" id="RQXX01000004">
    <property type="protein sequence ID" value="RVV97658.1"/>
    <property type="molecule type" value="Genomic_DNA"/>
</dbReference>
<dbReference type="InterPro" id="IPR046619">
    <property type="entry name" value="DUF6732"/>
</dbReference>
<name>A0A438AG40_9RHOB</name>
<keyword evidence="1" id="KW-0812">Transmembrane</keyword>
<keyword evidence="1" id="KW-1133">Transmembrane helix</keyword>
<gene>
    <name evidence="2" type="ORF">EKE94_12655</name>
</gene>
<dbReference type="Proteomes" id="UP000285908">
    <property type="component" value="Unassembled WGS sequence"/>
</dbReference>